<comment type="caution">
    <text evidence="2">The sequence shown here is derived from an EMBL/GenBank/DDBJ whole genome shotgun (WGS) entry which is preliminary data.</text>
</comment>
<protein>
    <recommendedName>
        <fullName evidence="4">Methyltransferase type 11</fullName>
    </recommendedName>
</protein>
<dbReference type="GO" id="GO:0016740">
    <property type="term" value="F:transferase activity"/>
    <property type="evidence" value="ECO:0007669"/>
    <property type="project" value="UniProtKB-KW"/>
</dbReference>
<dbReference type="Proteomes" id="UP000177230">
    <property type="component" value="Unassembled WGS sequence"/>
</dbReference>
<reference evidence="2 3" key="1">
    <citation type="journal article" date="2016" name="Nat. Commun.">
        <title>Thousands of microbial genomes shed light on interconnected biogeochemical processes in an aquifer system.</title>
        <authorList>
            <person name="Anantharaman K."/>
            <person name="Brown C.T."/>
            <person name="Hug L.A."/>
            <person name="Sharon I."/>
            <person name="Castelle C.J."/>
            <person name="Probst A.J."/>
            <person name="Thomas B.C."/>
            <person name="Singh A."/>
            <person name="Wilkins M.J."/>
            <person name="Karaoz U."/>
            <person name="Brodie E.L."/>
            <person name="Williams K.H."/>
            <person name="Hubbard S.S."/>
            <person name="Banfield J.F."/>
        </authorList>
    </citation>
    <scope>NUCLEOTIDE SEQUENCE [LARGE SCALE GENOMIC DNA]</scope>
</reference>
<dbReference type="AlphaFoldDB" id="A0A1F5R136"/>
<dbReference type="PANTHER" id="PTHR43861">
    <property type="entry name" value="TRANS-ACONITATE 2-METHYLTRANSFERASE-RELATED"/>
    <property type="match status" value="1"/>
</dbReference>
<evidence type="ECO:0008006" key="4">
    <source>
        <dbReference type="Google" id="ProtNLM"/>
    </source>
</evidence>
<evidence type="ECO:0000313" key="2">
    <source>
        <dbReference type="EMBL" id="OGF08130.1"/>
    </source>
</evidence>
<dbReference type="InterPro" id="IPR029063">
    <property type="entry name" value="SAM-dependent_MTases_sf"/>
</dbReference>
<dbReference type="Gene3D" id="3.40.50.150">
    <property type="entry name" value="Vaccinia Virus protein VP39"/>
    <property type="match status" value="1"/>
</dbReference>
<gene>
    <name evidence="2" type="ORF">A2024_08090</name>
</gene>
<dbReference type="PANTHER" id="PTHR43861:SF3">
    <property type="entry name" value="PUTATIVE (AFU_ORTHOLOGUE AFUA_2G14390)-RELATED"/>
    <property type="match status" value="1"/>
</dbReference>
<proteinExistence type="predicted"/>
<accession>A0A1F5R136</accession>
<dbReference type="CDD" id="cd02440">
    <property type="entry name" value="AdoMet_MTases"/>
    <property type="match status" value="1"/>
</dbReference>
<dbReference type="EMBL" id="MFFM01000048">
    <property type="protein sequence ID" value="OGF08130.1"/>
    <property type="molecule type" value="Genomic_DNA"/>
</dbReference>
<dbReference type="SUPFAM" id="SSF53335">
    <property type="entry name" value="S-adenosyl-L-methionine-dependent methyltransferases"/>
    <property type="match status" value="1"/>
</dbReference>
<evidence type="ECO:0000313" key="3">
    <source>
        <dbReference type="Proteomes" id="UP000177230"/>
    </source>
</evidence>
<keyword evidence="1" id="KW-0808">Transferase</keyword>
<dbReference type="PRINTS" id="PR00507">
    <property type="entry name" value="N12N6MTFRASE"/>
</dbReference>
<evidence type="ECO:0000256" key="1">
    <source>
        <dbReference type="ARBA" id="ARBA00022679"/>
    </source>
</evidence>
<dbReference type="Pfam" id="PF13489">
    <property type="entry name" value="Methyltransf_23"/>
    <property type="match status" value="1"/>
</dbReference>
<organism evidence="2 3">
    <name type="scientific">Candidatus Edwardsbacteria bacterium GWF2_54_11</name>
    <dbReference type="NCBI Taxonomy" id="1817851"/>
    <lineage>
        <taxon>Bacteria</taxon>
        <taxon>Candidatus Edwardsiibacteriota</taxon>
    </lineage>
</organism>
<name>A0A1F5R136_9BACT</name>
<sequence>MIRPLNCALCGSGKITSVYNGAIRAGSWGSVTSKKYQVLKCSHCGVIFLDPFPKMNYSEKNYRLDYNGSAEIETYHRLHDKEQAWYLDLVKGLDLSGKTVCDVGCGGGSFLKRIKGQAKRTIGIEPFAGYHRALRSRGHSVFSGIDALMAAEGKSQVDLATSFHVIEHAEEPVAFLKSIREILKPGGRAVLVTPNADDILMKMGSGPYQKFNYRTAHRWYFNQRSLGYIARKAGFKKARFGFRQNFDLSNFALWMRDGKPTGNASVDLFSDDINLAWQKFLEKGRMADTIILGLSK</sequence>